<dbReference type="RefSeq" id="WP_211532438.1">
    <property type="nucleotide sequence ID" value="NZ_CP058560.1"/>
</dbReference>
<dbReference type="Pfam" id="PF04140">
    <property type="entry name" value="ICMT"/>
    <property type="match status" value="1"/>
</dbReference>
<feature type="transmembrane region" description="Helical" evidence="5">
    <location>
        <begin position="47"/>
        <end position="67"/>
    </location>
</feature>
<evidence type="ECO:0000256" key="1">
    <source>
        <dbReference type="ARBA" id="ARBA00004141"/>
    </source>
</evidence>
<accession>A0A8T8KDP6</accession>
<dbReference type="Gene3D" id="1.20.120.1630">
    <property type="match status" value="1"/>
</dbReference>
<comment type="subcellular location">
    <subcellularLocation>
        <location evidence="1">Membrane</location>
        <topology evidence="1">Multi-pass membrane protein</topology>
    </subcellularLocation>
</comment>
<dbReference type="Proteomes" id="UP000681041">
    <property type="component" value="Chromosome"/>
</dbReference>
<dbReference type="KEGG" id="meme:HYG87_06760"/>
<dbReference type="PANTHER" id="PTHR12714">
    <property type="entry name" value="PROTEIN-S ISOPRENYLCYSTEINE O-METHYLTRANSFERASE"/>
    <property type="match status" value="1"/>
</dbReference>
<feature type="transmembrane region" description="Helical" evidence="5">
    <location>
        <begin position="175"/>
        <end position="202"/>
    </location>
</feature>
<protein>
    <submittedName>
        <fullName evidence="6">DUF1295 domain-containing protein</fullName>
    </submittedName>
</protein>
<feature type="transmembrane region" description="Helical" evidence="5">
    <location>
        <begin position="130"/>
        <end position="154"/>
    </location>
</feature>
<dbReference type="GO" id="GO:0016020">
    <property type="term" value="C:membrane"/>
    <property type="evidence" value="ECO:0007669"/>
    <property type="project" value="UniProtKB-SubCell"/>
</dbReference>
<dbReference type="EMBL" id="CP058560">
    <property type="protein sequence ID" value="QUH23481.1"/>
    <property type="molecule type" value="Genomic_DNA"/>
</dbReference>
<dbReference type="AlphaFoldDB" id="A0A8T8KDP6"/>
<dbReference type="PANTHER" id="PTHR12714:SF9">
    <property type="entry name" value="PROTEIN-S-ISOPRENYLCYSTEINE O-METHYLTRANSFERASE"/>
    <property type="match status" value="1"/>
</dbReference>
<evidence type="ECO:0000313" key="6">
    <source>
        <dbReference type="EMBL" id="QUH23481.1"/>
    </source>
</evidence>
<gene>
    <name evidence="6" type="ORF">HYG87_06760</name>
</gene>
<keyword evidence="3 5" id="KW-1133">Transmembrane helix</keyword>
<proteinExistence type="predicted"/>
<dbReference type="GeneID" id="64820451"/>
<evidence type="ECO:0000256" key="5">
    <source>
        <dbReference type="SAM" id="Phobius"/>
    </source>
</evidence>
<dbReference type="InterPro" id="IPR007269">
    <property type="entry name" value="ICMT_MeTrfase"/>
</dbReference>
<sequence>MKTPRNPGFKIFLIMLLSVPLFFVSDFYLHFQVYLSSNIITMVITQQWQVVVFFIIIFLAFLIPLSYRRKAQWVEYGLVTAFFVSLFVEMYGIPLTILLASKYFFVPGTQLPPNLLVINFMGVELGMDLAMLYGSILIIGGTLLITISWITLYRNSKDDNLVDKGIYAYSRHPQYLGFILVILGWFYGWPTPLTLIFSPILIYKYLKVSKKEEEEILKENPDYEEYKKKVPFLI</sequence>
<dbReference type="OrthoDB" id="78244at2157"/>
<dbReference type="GO" id="GO:0004671">
    <property type="term" value="F:protein C-terminal S-isoprenylcysteine carboxyl O-methyltransferase activity"/>
    <property type="evidence" value="ECO:0007669"/>
    <property type="project" value="InterPro"/>
</dbReference>
<evidence type="ECO:0000256" key="4">
    <source>
        <dbReference type="ARBA" id="ARBA00023136"/>
    </source>
</evidence>
<keyword evidence="2 5" id="KW-0812">Transmembrane</keyword>
<keyword evidence="7" id="KW-1185">Reference proteome</keyword>
<evidence type="ECO:0000256" key="3">
    <source>
        <dbReference type="ARBA" id="ARBA00022989"/>
    </source>
</evidence>
<name>A0A8T8KDP6_9EURY</name>
<keyword evidence="4 5" id="KW-0472">Membrane</keyword>
<organism evidence="6 7">
    <name type="scientific">Methanobacterium alkalithermotolerans</name>
    <dbReference type="NCBI Taxonomy" id="2731220"/>
    <lineage>
        <taxon>Archaea</taxon>
        <taxon>Methanobacteriati</taxon>
        <taxon>Methanobacteriota</taxon>
        <taxon>Methanomada group</taxon>
        <taxon>Methanobacteria</taxon>
        <taxon>Methanobacteriales</taxon>
        <taxon>Methanobacteriaceae</taxon>
        <taxon>Methanobacterium</taxon>
    </lineage>
</organism>
<feature type="transmembrane region" description="Helical" evidence="5">
    <location>
        <begin position="12"/>
        <end position="35"/>
    </location>
</feature>
<feature type="transmembrane region" description="Helical" evidence="5">
    <location>
        <begin position="79"/>
        <end position="105"/>
    </location>
</feature>
<evidence type="ECO:0000313" key="7">
    <source>
        <dbReference type="Proteomes" id="UP000681041"/>
    </source>
</evidence>
<evidence type="ECO:0000256" key="2">
    <source>
        <dbReference type="ARBA" id="ARBA00022692"/>
    </source>
</evidence>
<reference evidence="6" key="1">
    <citation type="submission" date="2020-07" db="EMBL/GenBank/DDBJ databases">
        <title>Methanobacterium. sp. MethCan genome.</title>
        <authorList>
            <person name="Postec A."/>
            <person name="Quemeneur M."/>
        </authorList>
    </citation>
    <scope>NUCLEOTIDE SEQUENCE</scope>
    <source>
        <strain evidence="6">MethCAN</strain>
    </source>
</reference>